<dbReference type="Proteomes" id="UP000199611">
    <property type="component" value="Unassembled WGS sequence"/>
</dbReference>
<dbReference type="OrthoDB" id="5292533at2"/>
<dbReference type="AlphaFoldDB" id="A0A1I4SPU2"/>
<dbReference type="SUPFAM" id="SSF51735">
    <property type="entry name" value="NAD(P)-binding Rossmann-fold domains"/>
    <property type="match status" value="1"/>
</dbReference>
<dbReference type="InterPro" id="IPR001509">
    <property type="entry name" value="Epimerase_deHydtase"/>
</dbReference>
<evidence type="ECO:0000259" key="3">
    <source>
        <dbReference type="Pfam" id="PF08338"/>
    </source>
</evidence>
<dbReference type="STRING" id="39841.SAMN05660836_01093"/>
<accession>A0A1I4SPU2</accession>
<dbReference type="PANTHER" id="PTHR11092:SF0">
    <property type="entry name" value="EPIMERASE FAMILY PROTEIN SDR39U1"/>
    <property type="match status" value="1"/>
</dbReference>
<dbReference type="InterPro" id="IPR036291">
    <property type="entry name" value="NAD(P)-bd_dom_sf"/>
</dbReference>
<dbReference type="Pfam" id="PF08338">
    <property type="entry name" value="DUF1731"/>
    <property type="match status" value="1"/>
</dbReference>
<organism evidence="4 5">
    <name type="scientific">Thermodesulforhabdus norvegica</name>
    <dbReference type="NCBI Taxonomy" id="39841"/>
    <lineage>
        <taxon>Bacteria</taxon>
        <taxon>Pseudomonadati</taxon>
        <taxon>Thermodesulfobacteriota</taxon>
        <taxon>Syntrophobacteria</taxon>
        <taxon>Syntrophobacterales</taxon>
        <taxon>Thermodesulforhabdaceae</taxon>
        <taxon>Thermodesulforhabdus</taxon>
    </lineage>
</organism>
<dbReference type="CDD" id="cd05242">
    <property type="entry name" value="SDR_a8"/>
    <property type="match status" value="1"/>
</dbReference>
<sequence length="301" mass="33339">MKIFMTGGLGFVGSYLTSYFLSKNYRITVVGLQPERPESLDSSVSYVYGDTTKKGEWMSLIGDHDVVINLAGASIFQRWNRRVKQVIMESRVKTTENVVEALPSDGSVVLISTSAVGYYGDGGERILREDDGPGRDFLSQVCVAWEQAALRAQQKGSRVVVTRFGIVLGKHGGALVQMLRPFRYGLGAVMGSGNQWFSWIHIEDLAGAMEFIIGESSLSGPVNLCAPNPVRNRELTRTIAHYMGKPAFLRLPGWLLRLVLGEMSNALTVSQRVIPDKLLRYGFRFKYPDIDEALRAILVGN</sequence>
<evidence type="ECO:0000259" key="2">
    <source>
        <dbReference type="Pfam" id="PF01370"/>
    </source>
</evidence>
<feature type="domain" description="DUF1731" evidence="3">
    <location>
        <begin position="251"/>
        <end position="297"/>
    </location>
</feature>
<reference evidence="5" key="1">
    <citation type="submission" date="2016-10" db="EMBL/GenBank/DDBJ databases">
        <authorList>
            <person name="Varghese N."/>
            <person name="Submissions S."/>
        </authorList>
    </citation>
    <scope>NUCLEOTIDE SEQUENCE [LARGE SCALE GENOMIC DNA]</scope>
    <source>
        <strain evidence="5">DSM 9990</strain>
    </source>
</reference>
<evidence type="ECO:0008006" key="6">
    <source>
        <dbReference type="Google" id="ProtNLM"/>
    </source>
</evidence>
<evidence type="ECO:0000256" key="1">
    <source>
        <dbReference type="ARBA" id="ARBA00009353"/>
    </source>
</evidence>
<feature type="domain" description="NAD-dependent epimerase/dehydratase" evidence="2">
    <location>
        <begin position="3"/>
        <end position="215"/>
    </location>
</feature>
<dbReference type="EMBL" id="FOUU01000002">
    <property type="protein sequence ID" value="SFM66407.1"/>
    <property type="molecule type" value="Genomic_DNA"/>
</dbReference>
<dbReference type="Gene3D" id="3.40.50.720">
    <property type="entry name" value="NAD(P)-binding Rossmann-like Domain"/>
    <property type="match status" value="1"/>
</dbReference>
<dbReference type="NCBIfam" id="TIGR01777">
    <property type="entry name" value="yfcH"/>
    <property type="match status" value="1"/>
</dbReference>
<dbReference type="Pfam" id="PF01370">
    <property type="entry name" value="Epimerase"/>
    <property type="match status" value="1"/>
</dbReference>
<dbReference type="RefSeq" id="WP_093394063.1">
    <property type="nucleotide sequence ID" value="NZ_FOUU01000002.1"/>
</dbReference>
<dbReference type="PANTHER" id="PTHR11092">
    <property type="entry name" value="SUGAR NUCLEOTIDE EPIMERASE RELATED"/>
    <property type="match status" value="1"/>
</dbReference>
<dbReference type="InterPro" id="IPR013549">
    <property type="entry name" value="DUF1731"/>
</dbReference>
<comment type="similarity">
    <text evidence="1">Belongs to the NAD(P)-dependent epimerase/dehydratase family. SDR39U1 subfamily.</text>
</comment>
<dbReference type="InterPro" id="IPR010099">
    <property type="entry name" value="SDR39U1"/>
</dbReference>
<name>A0A1I4SPU2_9BACT</name>
<gene>
    <name evidence="4" type="ORF">SAMN05660836_01093</name>
</gene>
<keyword evidence="5" id="KW-1185">Reference proteome</keyword>
<protein>
    <recommendedName>
        <fullName evidence="6">TIGR01777 family protein</fullName>
    </recommendedName>
</protein>
<evidence type="ECO:0000313" key="5">
    <source>
        <dbReference type="Proteomes" id="UP000199611"/>
    </source>
</evidence>
<proteinExistence type="inferred from homology"/>
<evidence type="ECO:0000313" key="4">
    <source>
        <dbReference type="EMBL" id="SFM66407.1"/>
    </source>
</evidence>